<gene>
    <name evidence="7" type="ORF">HY36_15465</name>
</gene>
<evidence type="ECO:0000256" key="2">
    <source>
        <dbReference type="ARBA" id="ARBA00022452"/>
    </source>
</evidence>
<dbReference type="EMBL" id="AWFH01000008">
    <property type="protein sequence ID" value="KCZ62764.1"/>
    <property type="molecule type" value="Genomic_DNA"/>
</dbReference>
<name>A0A059E485_9PROT</name>
<keyword evidence="3" id="KW-0472">Membrane</keyword>
<dbReference type="PANTHER" id="PTHR12815:SF42">
    <property type="entry name" value="BACTERIAL SURFACE ANTIGEN (D15) DOMAIN-CONTAINING PROTEIN"/>
    <property type="match status" value="1"/>
</dbReference>
<dbReference type="InterPro" id="IPR000184">
    <property type="entry name" value="Bac_surfAg_D15"/>
</dbReference>
<dbReference type="InterPro" id="IPR039910">
    <property type="entry name" value="D15-like"/>
</dbReference>
<reference evidence="7 8" key="1">
    <citation type="journal article" date="2014" name="Antonie Van Leeuwenhoek">
        <title>Hyphomonas beringensis sp. nov. and Hyphomonas chukchiensis sp. nov., isolated from surface seawater of the Bering Sea and Chukchi Sea.</title>
        <authorList>
            <person name="Li C."/>
            <person name="Lai Q."/>
            <person name="Li G."/>
            <person name="Dong C."/>
            <person name="Wang J."/>
            <person name="Liao Y."/>
            <person name="Shao Z."/>
        </authorList>
    </citation>
    <scope>NUCLEOTIDE SEQUENCE [LARGE SCALE GENOMIC DNA]</scope>
    <source>
        <strain evidence="7 8">22II1-22F38</strain>
    </source>
</reference>
<evidence type="ECO:0000259" key="5">
    <source>
        <dbReference type="Pfam" id="PF01103"/>
    </source>
</evidence>
<feature type="signal peptide" evidence="4">
    <location>
        <begin position="1"/>
        <end position="33"/>
    </location>
</feature>
<dbReference type="AlphaFoldDB" id="A0A059E485"/>
<dbReference type="Proteomes" id="UP000024547">
    <property type="component" value="Unassembled WGS sequence"/>
</dbReference>
<dbReference type="Gene3D" id="3.10.20.310">
    <property type="entry name" value="membrane protein fhac"/>
    <property type="match status" value="1"/>
</dbReference>
<dbReference type="GO" id="GO:0019867">
    <property type="term" value="C:outer membrane"/>
    <property type="evidence" value="ECO:0007669"/>
    <property type="project" value="InterPro"/>
</dbReference>
<accession>A0A059E485</accession>
<evidence type="ECO:0000313" key="7">
    <source>
        <dbReference type="EMBL" id="KCZ62764.1"/>
    </source>
</evidence>
<comment type="caution">
    <text evidence="7">The sequence shown here is derived from an EMBL/GenBank/DDBJ whole genome shotgun (WGS) entry which is preliminary data.</text>
</comment>
<evidence type="ECO:0000259" key="6">
    <source>
        <dbReference type="Pfam" id="PF07244"/>
    </source>
</evidence>
<dbReference type="Pfam" id="PF07244">
    <property type="entry name" value="POTRA"/>
    <property type="match status" value="1"/>
</dbReference>
<dbReference type="PANTHER" id="PTHR12815">
    <property type="entry name" value="SORTING AND ASSEMBLY MACHINERY SAMM50 PROTEIN FAMILY MEMBER"/>
    <property type="match status" value="1"/>
</dbReference>
<keyword evidence="2" id="KW-0812">Transmembrane</keyword>
<dbReference type="STRING" id="1280948.HY36_15465"/>
<dbReference type="Gene3D" id="2.40.160.50">
    <property type="entry name" value="membrane protein fhac: a member of the omp85/tpsb transporter family"/>
    <property type="match status" value="1"/>
</dbReference>
<dbReference type="PATRIC" id="fig|1280948.3.peg.1326"/>
<dbReference type="Pfam" id="PF01103">
    <property type="entry name" value="Omp85"/>
    <property type="match status" value="1"/>
</dbReference>
<proteinExistence type="predicted"/>
<protein>
    <submittedName>
        <fullName evidence="7">Uncharacterized protein</fullName>
    </submittedName>
</protein>
<feature type="chain" id="PRO_5001576947" evidence="4">
    <location>
        <begin position="34"/>
        <end position="611"/>
    </location>
</feature>
<dbReference type="InterPro" id="IPR010827">
    <property type="entry name" value="BamA/TamA_POTRA"/>
</dbReference>
<evidence type="ECO:0000256" key="1">
    <source>
        <dbReference type="ARBA" id="ARBA00004370"/>
    </source>
</evidence>
<feature type="domain" description="Bacterial surface antigen (D15)" evidence="5">
    <location>
        <begin position="317"/>
        <end position="611"/>
    </location>
</feature>
<dbReference type="RefSeq" id="WP_035550136.1">
    <property type="nucleotide sequence ID" value="NZ_AWFH01000008.1"/>
</dbReference>
<keyword evidence="2" id="KW-1134">Transmembrane beta strand</keyword>
<feature type="domain" description="POTRA" evidence="6">
    <location>
        <begin position="131"/>
        <end position="211"/>
    </location>
</feature>
<dbReference type="eggNOG" id="COG0729">
    <property type="taxonomic scope" value="Bacteria"/>
</dbReference>
<keyword evidence="4" id="KW-0732">Signal</keyword>
<evidence type="ECO:0000313" key="8">
    <source>
        <dbReference type="Proteomes" id="UP000024547"/>
    </source>
</evidence>
<comment type="subcellular location">
    <subcellularLocation>
        <location evidence="1">Membrane</location>
    </subcellularLocation>
</comment>
<dbReference type="OrthoDB" id="9769707at2"/>
<evidence type="ECO:0000256" key="4">
    <source>
        <dbReference type="SAM" id="SignalP"/>
    </source>
</evidence>
<organism evidence="7 8">
    <name type="scientific">Hyphomonas atlantica</name>
    <dbReference type="NCBI Taxonomy" id="1280948"/>
    <lineage>
        <taxon>Bacteria</taxon>
        <taxon>Pseudomonadati</taxon>
        <taxon>Pseudomonadota</taxon>
        <taxon>Alphaproteobacteria</taxon>
        <taxon>Hyphomonadales</taxon>
        <taxon>Hyphomonadaceae</taxon>
        <taxon>Hyphomonas</taxon>
    </lineage>
</organism>
<sequence>MVNRAIRPAQNSAPPFGRIAVCCLALSLAPACAYLPFTDNDETTGSGNTTIPVTIEGVPKQLESGALKSVEIRAGEPTSLLDVRRRATQAASALEEYLASEGYFMAVVSPDLVEDMDMRPQLDVDVGERFTIAEINLSGTETLPADVLDKLSIASDELGIGTWAVTTDIEELERRLVTELRREGYAFAESEGIDALASRADKTLELTYQLVPGPRVQLGELIIPEGLETKDRSIEILRNWELGNYYTPEKVETLRTRIRGTGLFDGIGVQIQEDPAADGLHPVELQLSEGKRRSIGAGISVSTSEGVGATASWERRNLTGVGDTLGVDAQIATLTSGLTLSYNRPNIGRYGRDFSAETGIRAEETDAYDLQGISATASLSQPFNDHFTLSAGATIDATRSTDYELRAAGEDDYEEQVTFSFPLGATYDTVKRPLDPQSGNRVSLGVEPGVSVGDSEAPFTRITSSASTYHKISERLVAAVRAEAGTFLGEDDVPVDRKFYAGGGGSVRGFEYQSLSPTDADGNIIGGDAMFAASAELRWRKSERWGYVAFVDSGSAAGSVDEAIGEMRTSVGFGVRFYPGFGPVRFDIATPLDRRDGDDPVQIYVSIGQAF</sequence>
<keyword evidence="8" id="KW-1185">Reference proteome</keyword>
<evidence type="ECO:0000256" key="3">
    <source>
        <dbReference type="ARBA" id="ARBA00023136"/>
    </source>
</evidence>